<feature type="domain" description="SusD-like N-terminal" evidence="1">
    <location>
        <begin position="15"/>
        <end position="148"/>
    </location>
</feature>
<organism evidence="2 3">
    <name type="scientific">Segatella baroniae F0067</name>
    <dbReference type="NCBI Taxonomy" id="1115809"/>
    <lineage>
        <taxon>Bacteria</taxon>
        <taxon>Pseudomonadati</taxon>
        <taxon>Bacteroidota</taxon>
        <taxon>Bacteroidia</taxon>
        <taxon>Bacteroidales</taxon>
        <taxon>Prevotellaceae</taxon>
        <taxon>Segatella</taxon>
    </lineage>
</organism>
<dbReference type="InterPro" id="IPR033985">
    <property type="entry name" value="SusD-like_N"/>
</dbReference>
<dbReference type="AlphaFoldDB" id="U2P7G3"/>
<dbReference type="PATRIC" id="fig|1115809.3.peg.734"/>
<comment type="caution">
    <text evidence="2">The sequence shown here is derived from an EMBL/GenBank/DDBJ whole genome shotgun (WGS) entry which is preliminary data.</text>
</comment>
<reference evidence="2 3" key="1">
    <citation type="submission" date="2013-08" db="EMBL/GenBank/DDBJ databases">
        <authorList>
            <person name="Durkin A.S."/>
            <person name="Haft D.R."/>
            <person name="McCorrison J."/>
            <person name="Torralba M."/>
            <person name="Gillis M."/>
            <person name="Haft D.H."/>
            <person name="Methe B."/>
            <person name="Sutton G."/>
            <person name="Nelson K.E."/>
        </authorList>
    </citation>
    <scope>NUCLEOTIDE SEQUENCE [LARGE SCALE GENOMIC DNA]</scope>
    <source>
        <strain evidence="2 3">F0067</strain>
    </source>
</reference>
<dbReference type="EMBL" id="AWEY01000008">
    <property type="protein sequence ID" value="ERK40086.1"/>
    <property type="molecule type" value="Genomic_DNA"/>
</dbReference>
<dbReference type="Pfam" id="PF14322">
    <property type="entry name" value="SusD-like_3"/>
    <property type="match status" value="1"/>
</dbReference>
<dbReference type="Gene3D" id="1.25.40.390">
    <property type="match status" value="1"/>
</dbReference>
<evidence type="ECO:0000313" key="3">
    <source>
        <dbReference type="Proteomes" id="UP000016648"/>
    </source>
</evidence>
<evidence type="ECO:0000313" key="2">
    <source>
        <dbReference type="EMBL" id="ERK40086.1"/>
    </source>
</evidence>
<dbReference type="SUPFAM" id="SSF48452">
    <property type="entry name" value="TPR-like"/>
    <property type="match status" value="1"/>
</dbReference>
<keyword evidence="3" id="KW-1185">Reference proteome</keyword>
<protein>
    <submittedName>
        <fullName evidence="2">Starch-binding protein, SusD-like family</fullName>
    </submittedName>
</protein>
<sequence>MNLAKLAMDGSSEGPIKWVYNQMYETMSAANNIIYHALRIPETERSAVQKRSLGEAYFMRAFTHYMIAYRYGRPDNGVPFVKYEDFTDYAKQINGIPTQQATVMDNYKLIVEDLQKAADNLDWFKDYSTDNYGRATKDAALGYMVKTYAFWAQHDKAQWPRFRLLSTRFRTKASVESIVLSTIFSICDIIVRNARDPVQFQNDCLQIGAVGELIGNSLFPLLCIK</sequence>
<proteinExistence type="predicted"/>
<dbReference type="Proteomes" id="UP000016648">
    <property type="component" value="Unassembled WGS sequence"/>
</dbReference>
<gene>
    <name evidence="2" type="ORF">HMPREF9135_0253</name>
</gene>
<evidence type="ECO:0000259" key="1">
    <source>
        <dbReference type="Pfam" id="PF14322"/>
    </source>
</evidence>
<accession>U2P7G3</accession>
<dbReference type="InterPro" id="IPR011990">
    <property type="entry name" value="TPR-like_helical_dom_sf"/>
</dbReference>
<name>U2P7G3_9BACT</name>